<dbReference type="EMBL" id="JF937105">
    <property type="protein sequence ID" value="AEK10024.1"/>
    <property type="molecule type" value="Genomic_DNA"/>
</dbReference>
<dbReference type="Proteomes" id="UP000008418">
    <property type="component" value="Segment"/>
</dbReference>
<protein>
    <submittedName>
        <fullName evidence="1">Uncharacterized protein</fullName>
    </submittedName>
</protein>
<accession>G1D5H6</accession>
<proteinExistence type="predicted"/>
<gene>
    <name evidence="1" type="primary">136</name>
    <name evidence="1" type="ORF">PBI_REY_136</name>
</gene>
<evidence type="ECO:0000313" key="1">
    <source>
        <dbReference type="EMBL" id="AEK10024.1"/>
    </source>
</evidence>
<reference evidence="1 2" key="1">
    <citation type="journal article" date="2011" name="PLoS ONE">
        <title>Cluster K Mycobacteriophages: Insights into the Evolutionary Origins of Mycobacteriophage TM4.</title>
        <authorList>
            <person name="Pope W.H."/>
            <person name="Ferreira C.M."/>
            <person name="Jacobs-Sera D."/>
            <person name="Benjamin R.C."/>
            <person name="Davis A.J."/>
            <person name="Dejong R.J."/>
            <person name="Elgin S.C."/>
            <person name="Guilfoile F.R."/>
            <person name="Forsyth M.H."/>
            <person name="Harris A.D."/>
            <person name="Harvey S.E."/>
            <person name="Hughes L.E."/>
            <person name="Hynes P.M."/>
            <person name="Jackson A.S."/>
            <person name="Jalal M.D."/>
            <person name="Macmurray E.A."/>
            <person name="Manley C.M."/>
            <person name="McDonough M.J."/>
            <person name="Mosier J.L."/>
            <person name="Osterbann L.J."/>
            <person name="Rabinowitz H.S."/>
            <person name="Rhyan C.N."/>
            <person name="Russell D.A."/>
            <person name="Saha M.S."/>
            <person name="Shaffer C.D."/>
            <person name="Simon S.E."/>
            <person name="Sims E.F."/>
            <person name="Tovar I.G."/>
            <person name="Weisser E.G."/>
            <person name="Wertz J.T."/>
            <person name="Weston-Hafer K.A."/>
            <person name="Williamson K.E."/>
            <person name="Zhang B."/>
            <person name="Cresawn S.G."/>
            <person name="Jain P."/>
            <person name="Piuri M."/>
            <person name="Jacobs W.R.Jr."/>
            <person name="Hendrix R.W."/>
            <person name="Hatfull G.F."/>
        </authorList>
    </citation>
    <scope>NUCLEOTIDE SEQUENCE [LARGE SCALE GENOMIC DNA]</scope>
    <source>
        <strain evidence="1">Rey</strain>
    </source>
</reference>
<dbReference type="RefSeq" id="YP_009605104.1">
    <property type="nucleotide sequence ID" value="NC_041971.1"/>
</dbReference>
<name>G1D5H6_9CAUD</name>
<keyword evidence="2" id="KW-1185">Reference proteome</keyword>
<organism evidence="1 2">
    <name type="scientific">Mycobacterium phage Rey</name>
    <dbReference type="NCBI Taxonomy" id="1034115"/>
    <lineage>
        <taxon>Viruses</taxon>
        <taxon>Duplodnaviria</taxon>
        <taxon>Heunggongvirae</taxon>
        <taxon>Uroviricota</taxon>
        <taxon>Caudoviricetes</taxon>
        <taxon>Vilmaviridae</taxon>
        <taxon>Mclasvirinae</taxon>
        <taxon>Reyvirus</taxon>
        <taxon>Reyvirus rey</taxon>
    </lineage>
</organism>
<sequence length="73" mass="8004">MAGDGLKHGPSRYNKGCRCAVCTEGKTASQRRWRQKKGLGTGKVGTPRKYAGDGSLKKYAMPVRKGLPSDWTY</sequence>
<evidence type="ECO:0000313" key="2">
    <source>
        <dbReference type="Proteomes" id="UP000008418"/>
    </source>
</evidence>
<dbReference type="GeneID" id="40081049"/>
<dbReference type="KEGG" id="vg:40081049"/>